<proteinExistence type="predicted"/>
<feature type="transmembrane region" description="Helical" evidence="5">
    <location>
        <begin position="1077"/>
        <end position="1097"/>
    </location>
</feature>
<feature type="coiled-coil region" evidence="4">
    <location>
        <begin position="416"/>
        <end position="449"/>
    </location>
</feature>
<feature type="transmembrane region" description="Helical" evidence="5">
    <location>
        <begin position="911"/>
        <end position="930"/>
    </location>
</feature>
<dbReference type="Proteomes" id="UP000688137">
    <property type="component" value="Unassembled WGS sequence"/>
</dbReference>
<reference evidence="6" key="1">
    <citation type="submission" date="2021-01" db="EMBL/GenBank/DDBJ databases">
        <authorList>
            <consortium name="Genoscope - CEA"/>
            <person name="William W."/>
        </authorList>
    </citation>
    <scope>NUCLEOTIDE SEQUENCE</scope>
</reference>
<feature type="transmembrane region" description="Helical" evidence="5">
    <location>
        <begin position="950"/>
        <end position="971"/>
    </location>
</feature>
<feature type="transmembrane region" description="Helical" evidence="5">
    <location>
        <begin position="1013"/>
        <end position="1032"/>
    </location>
</feature>
<comment type="caution">
    <text evidence="6">The sequence shown here is derived from an EMBL/GenBank/DDBJ whole genome shotgun (WGS) entry which is preliminary data.</text>
</comment>
<dbReference type="InterPro" id="IPR011936">
    <property type="entry name" value="Myxo_disulph_rpt"/>
</dbReference>
<protein>
    <submittedName>
        <fullName evidence="6">Uncharacterized protein</fullName>
    </submittedName>
</protein>
<gene>
    <name evidence="6" type="ORF">PPRIM_AZ9-3.1.T0850007</name>
</gene>
<keyword evidence="2" id="KW-0677">Repeat</keyword>
<feature type="transmembrane region" description="Helical" evidence="5">
    <location>
        <begin position="991"/>
        <end position="1007"/>
    </location>
</feature>
<evidence type="ECO:0000256" key="3">
    <source>
        <dbReference type="ARBA" id="ARBA00023157"/>
    </source>
</evidence>
<evidence type="ECO:0000313" key="7">
    <source>
        <dbReference type="Proteomes" id="UP000688137"/>
    </source>
</evidence>
<dbReference type="NCBIfam" id="TIGR02232">
    <property type="entry name" value="myxo_disulf_rpt"/>
    <property type="match status" value="2"/>
</dbReference>
<name>A0A8S1NAT8_PARPR</name>
<sequence>MNDYDFLIYKTIELNPHYLLFLSFKFWRIDQWDNKYFSVYIDNKLIHGAVYSHTSSPSDLCGSTSYNDEYYSISGIIDHTSTTVFIVMLAQRGIWGISELEISIEQCPIGCYSCNKDQCLDEYFSSEGWIKDGMVQTSVNGCLDWKYGNVNSGKNLMKVLKLDQHTAISFQLKVLIFNLNPINVFIKIDDVIVFQTEYSNGWININDDEELCVFMQMKNIKIHQYTHIKQQIQISVLLNENSKFGIRDFQLFLGTSYFQNMCTDYNFLAFDGCFSNIYDCVEGCSNCIKGECWDCQEGWEYNRYLRICIPICGDSIIINYEQCDDGNQMPNDGCHLCIYSCIQHCLLCQFGICHQCNPTYRLSADETICIRIDDQDEQNFIQTQQFQSDLRLCSIECQICQECSDIKENSCYHICQQKIEESLETVEENKEEEEQEQEEEEMDENLNIECMSYCLQCADQYSCLQCEVNFQLENKQCFPICGDGIIIQGYEDCEDGNNDPYDGCYKCQFQCSFGCISCEQGNICRKCDNFTILNNDTGKCEKEDIYNANQFTEQNNTNSSSILGIQNSILDDNLCGNGILNNNYELCDDGNNVGDDGCSSMCLIEDNWNCKNQFYQSICFPKTQLLLTYLNHSNSYQYIELSFSNQVKTIQSNVNFIDCIDIKLSTKKYSFSIKEVVGISQQIFSIPIYQIQINFYDSIVNPILSISINSKLKDINNFEVSNNKKNITLQSVIILSSIQKNVAVKIYNFGFWMMIGLGSGSAFLILFGEILQFSEILDILQFQSYQRFINVKYPENMEIYFQTSELVTVTPVLMNLKFIDFFDKIIGYQFIDSVGKLHEYNINSDLLFNIYGQITQIFLLIGFELFLRFYKKVFISQVFDVKQIGQKIKIIKQIRILNWFKLKFYMIGMKIFKLKSILTYQVFTQIFYANSLDLSFKTINHLLSNNDQNIRSTISIFISIIYLFMAILFIIKSLRRIHSKHQLHYLRNEQHEGLLILKKLLFSLILIGMQTQPAIQCLLLTFINFCYLSFLINMKKYSKNKNDLINNIWVEVPVMIVTFLNIPYISEFRKYLTPNQYINLGFTQMGILIFGLLGPLVRCSIQFFIKFKAIKTIFPQNQIKKQPSRQNLNIFQMEQLQ</sequence>
<keyword evidence="3" id="KW-1015">Disulfide bond</keyword>
<organism evidence="6 7">
    <name type="scientific">Paramecium primaurelia</name>
    <dbReference type="NCBI Taxonomy" id="5886"/>
    <lineage>
        <taxon>Eukaryota</taxon>
        <taxon>Sar</taxon>
        <taxon>Alveolata</taxon>
        <taxon>Ciliophora</taxon>
        <taxon>Intramacronucleata</taxon>
        <taxon>Oligohymenophorea</taxon>
        <taxon>Peniculida</taxon>
        <taxon>Parameciidae</taxon>
        <taxon>Paramecium</taxon>
    </lineage>
</organism>
<keyword evidence="5" id="KW-0812">Transmembrane</keyword>
<dbReference type="AlphaFoldDB" id="A0A8S1NAT8"/>
<dbReference type="OMA" id="TICIRID"/>
<evidence type="ECO:0000256" key="4">
    <source>
        <dbReference type="SAM" id="Coils"/>
    </source>
</evidence>
<keyword evidence="1" id="KW-0732">Signal</keyword>
<keyword evidence="4" id="KW-0175">Coiled coil</keyword>
<evidence type="ECO:0000313" key="6">
    <source>
        <dbReference type="EMBL" id="CAD8089920.1"/>
    </source>
</evidence>
<accession>A0A8S1NAT8</accession>
<dbReference type="PANTHER" id="PTHR38934:SF6">
    <property type="entry name" value="CHROMOSOME UNDETERMINED SCAFFOLD_176, WHOLE GENOME SHOTGUN SEQUENCE"/>
    <property type="match status" value="1"/>
</dbReference>
<feature type="transmembrane region" description="Helical" evidence="5">
    <location>
        <begin position="1044"/>
        <end position="1065"/>
    </location>
</feature>
<evidence type="ECO:0000256" key="2">
    <source>
        <dbReference type="ARBA" id="ARBA00022737"/>
    </source>
</evidence>
<dbReference type="Pfam" id="PF13948">
    <property type="entry name" value="DUF4215"/>
    <property type="match status" value="3"/>
</dbReference>
<dbReference type="EMBL" id="CAJJDM010000088">
    <property type="protein sequence ID" value="CAD8089920.1"/>
    <property type="molecule type" value="Genomic_DNA"/>
</dbReference>
<dbReference type="PANTHER" id="PTHR38934">
    <property type="entry name" value="HYPHALLY REGULATED CELL WALL PROTEIN 1"/>
    <property type="match status" value="1"/>
</dbReference>
<keyword evidence="5" id="KW-1133">Transmembrane helix</keyword>
<evidence type="ECO:0000256" key="1">
    <source>
        <dbReference type="ARBA" id="ARBA00022729"/>
    </source>
</evidence>
<keyword evidence="5" id="KW-0472">Membrane</keyword>
<keyword evidence="7" id="KW-1185">Reference proteome</keyword>
<feature type="transmembrane region" description="Helical" evidence="5">
    <location>
        <begin position="746"/>
        <end position="767"/>
    </location>
</feature>
<evidence type="ECO:0000256" key="5">
    <source>
        <dbReference type="SAM" id="Phobius"/>
    </source>
</evidence>